<gene>
    <name evidence="1" type="ORF">MKK02DRAFT_45613</name>
</gene>
<comment type="caution">
    <text evidence="1">The sequence shown here is derived from an EMBL/GenBank/DDBJ whole genome shotgun (WGS) entry which is preliminary data.</text>
</comment>
<name>A0AA38HCB7_9TREE</name>
<dbReference type="Proteomes" id="UP001164286">
    <property type="component" value="Unassembled WGS sequence"/>
</dbReference>
<organism evidence="1 2">
    <name type="scientific">Dioszegia hungarica</name>
    <dbReference type="NCBI Taxonomy" id="4972"/>
    <lineage>
        <taxon>Eukaryota</taxon>
        <taxon>Fungi</taxon>
        <taxon>Dikarya</taxon>
        <taxon>Basidiomycota</taxon>
        <taxon>Agaricomycotina</taxon>
        <taxon>Tremellomycetes</taxon>
        <taxon>Tremellales</taxon>
        <taxon>Bulleribasidiaceae</taxon>
        <taxon>Dioszegia</taxon>
    </lineage>
</organism>
<dbReference type="AlphaFoldDB" id="A0AA38HCB7"/>
<dbReference type="RefSeq" id="XP_052946681.1">
    <property type="nucleotide sequence ID" value="XM_053093519.1"/>
</dbReference>
<dbReference type="EMBL" id="JAKWFO010000005">
    <property type="protein sequence ID" value="KAI9636904.1"/>
    <property type="molecule type" value="Genomic_DNA"/>
</dbReference>
<dbReference type="GeneID" id="77732724"/>
<keyword evidence="2" id="KW-1185">Reference proteome</keyword>
<evidence type="ECO:0000313" key="2">
    <source>
        <dbReference type="Proteomes" id="UP001164286"/>
    </source>
</evidence>
<sequence length="247" mass="27421">MSSRSLYIAFALGIPLTMTAKHILDVYRRISPVPLTRIASADSVPNSLIQSSAVREHVNPNNHVQVEDSRFIDVIIPPDRSAPADEAVLAQFIRGFFGGRVFAPERSLLRMLRRTLTYFPSIKVGTATLIIWSVDDLPPSHLLPPHTLLFGGFQIADISLDHHPSETGSHIDLIFGSGNGTFAGVHRFQVSHPSSATVIRIQYDHISCNPTVNTALKPDFLQVLHKIYAMWLFREGVGEIKRNLALK</sequence>
<reference evidence="1" key="1">
    <citation type="journal article" date="2022" name="G3 (Bethesda)">
        <title>High quality genome of the basidiomycete yeast Dioszegia hungarica PDD-24b-2 isolated from cloud water.</title>
        <authorList>
            <person name="Jarrige D."/>
            <person name="Haridas S."/>
            <person name="Bleykasten-Grosshans C."/>
            <person name="Joly M."/>
            <person name="Nadalig T."/>
            <person name="Sancelme M."/>
            <person name="Vuilleumier S."/>
            <person name="Grigoriev I.V."/>
            <person name="Amato P."/>
            <person name="Bringel F."/>
        </authorList>
    </citation>
    <scope>NUCLEOTIDE SEQUENCE</scope>
    <source>
        <strain evidence="1">PDD-24b-2</strain>
    </source>
</reference>
<evidence type="ECO:0000313" key="1">
    <source>
        <dbReference type="EMBL" id="KAI9636904.1"/>
    </source>
</evidence>
<protein>
    <submittedName>
        <fullName evidence="1">Uncharacterized protein</fullName>
    </submittedName>
</protein>
<proteinExistence type="predicted"/>
<accession>A0AA38HCB7</accession>